<gene>
    <name evidence="2 6" type="primary">proC</name>
    <name evidence="6" type="ORF">GCM10011571_14590</name>
</gene>
<reference evidence="6" key="1">
    <citation type="journal article" date="2014" name="Int. J. Syst. Evol. Microbiol.">
        <title>Complete genome sequence of Corynebacterium casei LMG S-19264T (=DSM 44701T), isolated from a smear-ripened cheese.</title>
        <authorList>
            <consortium name="US DOE Joint Genome Institute (JGI-PGF)"/>
            <person name="Walter F."/>
            <person name="Albersmeier A."/>
            <person name="Kalinowski J."/>
            <person name="Ruckert C."/>
        </authorList>
    </citation>
    <scope>NUCLEOTIDE SEQUENCE</scope>
    <source>
        <strain evidence="6">CGMCC 1.15179</strain>
    </source>
</reference>
<dbReference type="Gene3D" id="1.10.3730.10">
    <property type="entry name" value="ProC C-terminal domain-like"/>
    <property type="match status" value="1"/>
</dbReference>
<name>A0A8J2VH77_9BACL</name>
<dbReference type="AlphaFoldDB" id="A0A8J2VH77"/>
<comment type="caution">
    <text evidence="6">The sequence shown here is derived from an EMBL/GenBank/DDBJ whole genome shotgun (WGS) entry which is preliminary data.</text>
</comment>
<evidence type="ECO:0000313" key="6">
    <source>
        <dbReference type="EMBL" id="GGE14220.1"/>
    </source>
</evidence>
<dbReference type="GO" id="GO:0004735">
    <property type="term" value="F:pyrroline-5-carboxylate reductase activity"/>
    <property type="evidence" value="ECO:0007669"/>
    <property type="project" value="UniProtKB-UniRule"/>
</dbReference>
<dbReference type="EC" id="1.5.1.2" evidence="2"/>
<evidence type="ECO:0000256" key="2">
    <source>
        <dbReference type="HAMAP-Rule" id="MF_01925"/>
    </source>
</evidence>
<dbReference type="InterPro" id="IPR053790">
    <property type="entry name" value="P5CR-like_CS"/>
</dbReference>
<comment type="function">
    <text evidence="2">Catalyzes the reduction of 1-pyrroline-5-carboxylate (PCA) to L-proline.</text>
</comment>
<keyword evidence="2" id="KW-0641">Proline biosynthesis</keyword>
<feature type="binding site" evidence="3">
    <location>
        <position position="56"/>
    </location>
    <ligand>
        <name>NADPH</name>
        <dbReference type="ChEBI" id="CHEBI:57783"/>
    </ligand>
</feature>
<keyword evidence="7" id="KW-1185">Reference proteome</keyword>
<dbReference type="GO" id="GO:0005737">
    <property type="term" value="C:cytoplasm"/>
    <property type="evidence" value="ECO:0007669"/>
    <property type="project" value="UniProtKB-SubCell"/>
</dbReference>
<dbReference type="SUPFAM" id="SSF48179">
    <property type="entry name" value="6-phosphogluconate dehydrogenase C-terminal domain-like"/>
    <property type="match status" value="1"/>
</dbReference>
<comment type="catalytic activity">
    <reaction evidence="2">
        <text>L-proline + NADP(+) = (S)-1-pyrroline-5-carboxylate + NADPH + 2 H(+)</text>
        <dbReference type="Rhea" id="RHEA:14109"/>
        <dbReference type="ChEBI" id="CHEBI:15378"/>
        <dbReference type="ChEBI" id="CHEBI:17388"/>
        <dbReference type="ChEBI" id="CHEBI:57783"/>
        <dbReference type="ChEBI" id="CHEBI:58349"/>
        <dbReference type="ChEBI" id="CHEBI:60039"/>
        <dbReference type="EC" id="1.5.1.2"/>
    </reaction>
</comment>
<comment type="subcellular location">
    <subcellularLocation>
        <location evidence="2">Cytoplasm</location>
    </subcellularLocation>
</comment>
<evidence type="ECO:0000259" key="5">
    <source>
        <dbReference type="Pfam" id="PF14748"/>
    </source>
</evidence>
<dbReference type="InterPro" id="IPR028939">
    <property type="entry name" value="P5C_Rdtase_cat_N"/>
</dbReference>
<sequence length="280" mass="31191">MKIGFIGTGSMGRTLVEAFIRSGKLSPQDLYIHNRTRAKAELLASEYPGIHVAADNRELVRQTRCIFLCMKPGEFRRVLEEIRGCTTRDHIVVSITSPVMIQDLEEWLPAKIAKIIPSITHAIFSGNSLYIPGSRLTTDDQAWLKDLFSAISSPLEVDERHARIASDLASCSPAFFANMMEKMADAAVEETGIPRESAISLVTQMAQGLGRLLTEGGFTLHTLQQRVAVPGGITREGLELLEKEVSPIFHRLIQLTHNKYEEDIEKVQKALNNRVEKNVP</sequence>
<organism evidence="6 7">
    <name type="scientific">Marinithermofilum abyssi</name>
    <dbReference type="NCBI Taxonomy" id="1571185"/>
    <lineage>
        <taxon>Bacteria</taxon>
        <taxon>Bacillati</taxon>
        <taxon>Bacillota</taxon>
        <taxon>Bacilli</taxon>
        <taxon>Bacillales</taxon>
        <taxon>Thermoactinomycetaceae</taxon>
        <taxon>Marinithermofilum</taxon>
    </lineage>
</organism>
<feature type="domain" description="Pyrroline-5-carboxylate reductase dimerisation" evidence="5">
    <location>
        <begin position="159"/>
        <end position="262"/>
    </location>
</feature>
<feature type="binding site" evidence="3">
    <location>
        <begin position="6"/>
        <end position="11"/>
    </location>
    <ligand>
        <name>NADP(+)</name>
        <dbReference type="ChEBI" id="CHEBI:58349"/>
    </ligand>
</feature>
<protein>
    <recommendedName>
        <fullName evidence="2">Pyrroline-5-carboxylate reductase</fullName>
        <shortName evidence="2">P5C reductase</shortName>
        <shortName evidence="2">P5CR</shortName>
        <ecNumber evidence="2">1.5.1.2</ecNumber>
    </recommendedName>
    <alternativeName>
        <fullName evidence="2">PCA reductase</fullName>
    </alternativeName>
</protein>
<dbReference type="HAMAP" id="MF_01925">
    <property type="entry name" value="P5C_reductase"/>
    <property type="match status" value="1"/>
</dbReference>
<dbReference type="PANTHER" id="PTHR11645:SF51">
    <property type="entry name" value="COME OPERON PROTEIN 4"/>
    <property type="match status" value="1"/>
</dbReference>
<dbReference type="Gene3D" id="3.40.50.720">
    <property type="entry name" value="NAD(P)-binding Rossmann-like Domain"/>
    <property type="match status" value="1"/>
</dbReference>
<dbReference type="InterPro" id="IPR029036">
    <property type="entry name" value="P5CR_dimer"/>
</dbReference>
<keyword evidence="2" id="KW-0963">Cytoplasm</keyword>
<evidence type="ECO:0000259" key="4">
    <source>
        <dbReference type="Pfam" id="PF03807"/>
    </source>
</evidence>
<evidence type="ECO:0000256" key="3">
    <source>
        <dbReference type="PIRSR" id="PIRSR000193-1"/>
    </source>
</evidence>
<dbReference type="UniPathway" id="UPA00098">
    <property type="reaction ID" value="UER00361"/>
</dbReference>
<keyword evidence="2" id="KW-0560">Oxidoreductase</keyword>
<dbReference type="PANTHER" id="PTHR11645">
    <property type="entry name" value="PYRROLINE-5-CARBOXYLATE REDUCTASE"/>
    <property type="match status" value="1"/>
</dbReference>
<comment type="catalytic activity">
    <reaction evidence="2">
        <text>L-proline + NAD(+) = (S)-1-pyrroline-5-carboxylate + NADH + 2 H(+)</text>
        <dbReference type="Rhea" id="RHEA:14105"/>
        <dbReference type="ChEBI" id="CHEBI:15378"/>
        <dbReference type="ChEBI" id="CHEBI:17388"/>
        <dbReference type="ChEBI" id="CHEBI:57540"/>
        <dbReference type="ChEBI" id="CHEBI:57945"/>
        <dbReference type="ChEBI" id="CHEBI:60039"/>
        <dbReference type="EC" id="1.5.1.2"/>
    </reaction>
</comment>
<dbReference type="Pfam" id="PF14748">
    <property type="entry name" value="P5CR_dimer"/>
    <property type="match status" value="1"/>
</dbReference>
<dbReference type="GO" id="GO:0055129">
    <property type="term" value="P:L-proline biosynthetic process"/>
    <property type="evidence" value="ECO:0007669"/>
    <property type="project" value="UniProtKB-UniRule"/>
</dbReference>
<dbReference type="SUPFAM" id="SSF51735">
    <property type="entry name" value="NAD(P)-binding Rossmann-fold domains"/>
    <property type="match status" value="1"/>
</dbReference>
<evidence type="ECO:0000256" key="1">
    <source>
        <dbReference type="ARBA" id="ARBA00005525"/>
    </source>
</evidence>
<dbReference type="InterPro" id="IPR008927">
    <property type="entry name" value="6-PGluconate_DH-like_C_sf"/>
</dbReference>
<dbReference type="PIRSF" id="PIRSF000193">
    <property type="entry name" value="Pyrrol-5-carb_rd"/>
    <property type="match status" value="1"/>
</dbReference>
<dbReference type="Pfam" id="PF03807">
    <property type="entry name" value="F420_oxidored"/>
    <property type="match status" value="1"/>
</dbReference>
<evidence type="ECO:0000313" key="7">
    <source>
        <dbReference type="Proteomes" id="UP000625210"/>
    </source>
</evidence>
<feature type="domain" description="Pyrroline-5-carboxylate reductase catalytic N-terminal" evidence="4">
    <location>
        <begin position="2"/>
        <end position="97"/>
    </location>
</feature>
<dbReference type="RefSeq" id="WP_188647231.1">
    <property type="nucleotide sequence ID" value="NZ_BMHQ01000004.1"/>
</dbReference>
<dbReference type="PROSITE" id="PS00521">
    <property type="entry name" value="P5CR"/>
    <property type="match status" value="1"/>
</dbReference>
<comment type="similarity">
    <text evidence="1 2">Belongs to the pyrroline-5-carboxylate reductase family.</text>
</comment>
<reference evidence="6" key="2">
    <citation type="submission" date="2020-09" db="EMBL/GenBank/DDBJ databases">
        <authorList>
            <person name="Sun Q."/>
            <person name="Zhou Y."/>
        </authorList>
    </citation>
    <scope>NUCLEOTIDE SEQUENCE</scope>
    <source>
        <strain evidence="6">CGMCC 1.15179</strain>
    </source>
</reference>
<keyword evidence="2" id="KW-0028">Amino-acid biosynthesis</keyword>
<comment type="pathway">
    <text evidence="2">Amino-acid biosynthesis; L-proline biosynthesis; L-proline from L-glutamate 5-semialdehyde: step 1/1.</text>
</comment>
<proteinExistence type="inferred from homology"/>
<dbReference type="InterPro" id="IPR036291">
    <property type="entry name" value="NAD(P)-bd_dom_sf"/>
</dbReference>
<dbReference type="NCBIfam" id="NF005814">
    <property type="entry name" value="PRK07680.1"/>
    <property type="match status" value="1"/>
</dbReference>
<accession>A0A8J2VH77</accession>
<keyword evidence="2 3" id="KW-0521">NADP</keyword>
<dbReference type="EMBL" id="BMHQ01000004">
    <property type="protein sequence ID" value="GGE14220.1"/>
    <property type="molecule type" value="Genomic_DNA"/>
</dbReference>
<dbReference type="Proteomes" id="UP000625210">
    <property type="component" value="Unassembled WGS sequence"/>
</dbReference>
<dbReference type="InterPro" id="IPR000304">
    <property type="entry name" value="Pyrroline-COOH_reductase"/>
</dbReference>